<proteinExistence type="predicted"/>
<dbReference type="AlphaFoldDB" id="A0A917J8J1"/>
<protein>
    <recommendedName>
        <fullName evidence="4">Outer membrane insertion C-signal</fullName>
    </recommendedName>
</protein>
<name>A0A917J8J1_9SPHI</name>
<reference evidence="2" key="2">
    <citation type="submission" date="2020-09" db="EMBL/GenBank/DDBJ databases">
        <authorList>
            <person name="Sun Q."/>
            <person name="Sedlacek I."/>
        </authorList>
    </citation>
    <scope>NUCLEOTIDE SEQUENCE</scope>
    <source>
        <strain evidence="2">CCM 8711</strain>
    </source>
</reference>
<feature type="chain" id="PRO_5037448274" description="Outer membrane insertion C-signal" evidence="1">
    <location>
        <begin position="22"/>
        <end position="158"/>
    </location>
</feature>
<reference evidence="2" key="1">
    <citation type="journal article" date="2014" name="Int. J. Syst. Evol. Microbiol.">
        <title>Complete genome sequence of Corynebacterium casei LMG S-19264T (=DSM 44701T), isolated from a smear-ripened cheese.</title>
        <authorList>
            <consortium name="US DOE Joint Genome Institute (JGI-PGF)"/>
            <person name="Walter F."/>
            <person name="Albersmeier A."/>
            <person name="Kalinowski J."/>
            <person name="Ruckert C."/>
        </authorList>
    </citation>
    <scope>NUCLEOTIDE SEQUENCE</scope>
    <source>
        <strain evidence="2">CCM 8711</strain>
    </source>
</reference>
<evidence type="ECO:0000313" key="2">
    <source>
        <dbReference type="EMBL" id="GGI49421.1"/>
    </source>
</evidence>
<organism evidence="2 3">
    <name type="scientific">Mucilaginibacter galii</name>
    <dbReference type="NCBI Taxonomy" id="2005073"/>
    <lineage>
        <taxon>Bacteria</taxon>
        <taxon>Pseudomonadati</taxon>
        <taxon>Bacteroidota</taxon>
        <taxon>Sphingobacteriia</taxon>
        <taxon>Sphingobacteriales</taxon>
        <taxon>Sphingobacteriaceae</taxon>
        <taxon>Mucilaginibacter</taxon>
    </lineage>
</organism>
<comment type="caution">
    <text evidence="2">The sequence shown here is derived from an EMBL/GenBank/DDBJ whole genome shotgun (WGS) entry which is preliminary data.</text>
</comment>
<dbReference type="RefSeq" id="WP_188413688.1">
    <property type="nucleotide sequence ID" value="NZ_BMDO01000001.1"/>
</dbReference>
<evidence type="ECO:0000256" key="1">
    <source>
        <dbReference type="SAM" id="SignalP"/>
    </source>
</evidence>
<dbReference type="EMBL" id="BMDO01000001">
    <property type="protein sequence ID" value="GGI49421.1"/>
    <property type="molecule type" value="Genomic_DNA"/>
</dbReference>
<feature type="signal peptide" evidence="1">
    <location>
        <begin position="1"/>
        <end position="21"/>
    </location>
</feature>
<accession>A0A917J8J1</accession>
<gene>
    <name evidence="2" type="ORF">GCM10011425_06330</name>
</gene>
<dbReference type="Proteomes" id="UP000662074">
    <property type="component" value="Unassembled WGS sequence"/>
</dbReference>
<sequence>MKKIFLLAVLAVVFTASHTFAQSYKNSVGLGIEFGDGSTLVGPSYKHFFTGKDAVQADLLFSDHVVWLGGYYQYHQPIEGASGLKWYLGLGPQFAFVDGNGPFKGYTAVLIRPMAGLDYKIAGAPIALNFDWRPSAQLNHGSGFEAARFGLGFRFTFK</sequence>
<evidence type="ECO:0000313" key="3">
    <source>
        <dbReference type="Proteomes" id="UP000662074"/>
    </source>
</evidence>
<keyword evidence="3" id="KW-1185">Reference proteome</keyword>
<keyword evidence="1" id="KW-0732">Signal</keyword>
<evidence type="ECO:0008006" key="4">
    <source>
        <dbReference type="Google" id="ProtNLM"/>
    </source>
</evidence>